<dbReference type="InterPro" id="IPR051232">
    <property type="entry name" value="ARID/SWI1_ChromRemod"/>
</dbReference>
<dbReference type="RefSeq" id="XP_018228395.1">
    <property type="nucleotide sequence ID" value="XM_018375496.1"/>
</dbReference>
<dbReference type="SMART" id="SM00501">
    <property type="entry name" value="BRIGHT"/>
    <property type="match status" value="1"/>
</dbReference>
<dbReference type="SMART" id="SM01014">
    <property type="entry name" value="ARID"/>
    <property type="match status" value="1"/>
</dbReference>
<dbReference type="InterPro" id="IPR001606">
    <property type="entry name" value="ARID_dom"/>
</dbReference>
<dbReference type="eggNOG" id="KOG2744">
    <property type="taxonomic scope" value="Eukaryota"/>
</dbReference>
<name>A0A0W4ZFT7_PNEJ7</name>
<feature type="domain" description="ARID" evidence="4">
    <location>
        <begin position="212"/>
        <end position="303"/>
    </location>
</feature>
<evidence type="ECO:0000313" key="6">
    <source>
        <dbReference type="Proteomes" id="UP000053447"/>
    </source>
</evidence>
<dbReference type="CDD" id="cd16871">
    <property type="entry name" value="ARID_Swi1p-like"/>
    <property type="match status" value="1"/>
</dbReference>
<keyword evidence="2" id="KW-0804">Transcription</keyword>
<dbReference type="STRING" id="1408657.A0A0W4ZFT7"/>
<dbReference type="VEuPathDB" id="FungiDB:T551_03233"/>
<dbReference type="Pfam" id="PF01388">
    <property type="entry name" value="ARID"/>
    <property type="match status" value="1"/>
</dbReference>
<accession>A0A0W4ZFT7</accession>
<dbReference type="Proteomes" id="UP000053447">
    <property type="component" value="Unassembled WGS sequence"/>
</dbReference>
<dbReference type="Gene3D" id="1.10.150.60">
    <property type="entry name" value="ARID DNA-binding domain"/>
    <property type="match status" value="1"/>
</dbReference>
<comment type="caution">
    <text evidence="5">The sequence shown here is derived from an EMBL/GenBank/DDBJ whole genome shotgun (WGS) entry which is preliminary data.</text>
</comment>
<dbReference type="GO" id="GO:0016514">
    <property type="term" value="C:SWI/SNF complex"/>
    <property type="evidence" value="ECO:0007669"/>
    <property type="project" value="TreeGrafter"/>
</dbReference>
<gene>
    <name evidence="5" type="ORF">T551_03233</name>
</gene>
<dbReference type="GO" id="GO:0006357">
    <property type="term" value="P:regulation of transcription by RNA polymerase II"/>
    <property type="evidence" value="ECO:0007669"/>
    <property type="project" value="TreeGrafter"/>
</dbReference>
<dbReference type="AlphaFoldDB" id="A0A0W4ZFT7"/>
<dbReference type="InterPro" id="IPR036431">
    <property type="entry name" value="ARID_dom_sf"/>
</dbReference>
<evidence type="ECO:0000313" key="5">
    <source>
        <dbReference type="EMBL" id="KTW27239.1"/>
    </source>
</evidence>
<dbReference type="GO" id="GO:0000976">
    <property type="term" value="F:transcription cis-regulatory region binding"/>
    <property type="evidence" value="ECO:0007669"/>
    <property type="project" value="TreeGrafter"/>
</dbReference>
<dbReference type="GeneID" id="28941751"/>
<dbReference type="EMBL" id="LFWA01000015">
    <property type="protein sequence ID" value="KTW27239.1"/>
    <property type="molecule type" value="Genomic_DNA"/>
</dbReference>
<evidence type="ECO:0000256" key="1">
    <source>
        <dbReference type="ARBA" id="ARBA00023015"/>
    </source>
</evidence>
<dbReference type="SUPFAM" id="SSF46774">
    <property type="entry name" value="ARID-like"/>
    <property type="match status" value="1"/>
</dbReference>
<keyword evidence="1" id="KW-0805">Transcription regulation</keyword>
<evidence type="ECO:0000259" key="4">
    <source>
        <dbReference type="PROSITE" id="PS51011"/>
    </source>
</evidence>
<organism evidence="5 6">
    <name type="scientific">Pneumocystis jirovecii (strain RU7)</name>
    <name type="common">Human pneumocystis pneumonia agent</name>
    <dbReference type="NCBI Taxonomy" id="1408657"/>
    <lineage>
        <taxon>Eukaryota</taxon>
        <taxon>Fungi</taxon>
        <taxon>Dikarya</taxon>
        <taxon>Ascomycota</taxon>
        <taxon>Taphrinomycotina</taxon>
        <taxon>Pneumocystomycetes</taxon>
        <taxon>Pneumocystaceae</taxon>
        <taxon>Pneumocystis</taxon>
    </lineage>
</organism>
<dbReference type="PANTHER" id="PTHR13964:SF27">
    <property type="entry name" value="HAT-TRICK, ISOFORM D"/>
    <property type="match status" value="1"/>
</dbReference>
<sequence>MEETSLDESSARFFKTAESTYVPWMMQPVYEWTSSQQQAVQHHQGMQAGTHGIHAVPVYAQGQDSTGLSEAVYPVYTSGTSLDVGTAGQRTGKSIYTPGLIYGYGTHALPGASGAPYASINNQINSQAGLQMTAPINPAMGASINGPMCASAGVPSSFPPSSSAVTAISPSLSQPHSTLPFYTGTGYFQKIVPTARSSASTTSTMPSTLVKQGVSDNLMVSLMEFMNKRGTPITAIPYIGEQQVNLIALYIHVMRLGGQYKVIQTNAWPSIAQALGINLIPNGAQQLAECYKTYLAPYEEAWTYNQQLLMQQQAQVQLPLSDKVKHGFVQEQDDSQKNMNCNAESKACHFQEYSVPLKPALQSGVLVNADNLQLTNTSSQISSIQVYKPKKRVIETYGGFDMQLITKMSSDLEDLKCRPPTLHELGTVNIYALIMSIKSRLHSEVNRALDVFTIITGDKRWGLPLIECEELLDCIIEMADDEYSLLVEDIKVMDETMSVLSYEQMINLCYDEIENLTVNCRPGSLAYEKTKSAEKILCITTILRNLSFTEENQDFMAKNISLLTLIEHLIIMTSKTDIPEISCRLRLDLAKDLITLLSNISQSVLIENVSTARAIISLIIAFSPYSNISSDPDKIVFTPYNPTLHPYLPAAVDTLAKLFARSFPNRHTFTKVMISISSKQCLRDNIFIRALLLCISPIPLSSLTHPIHTCEMRLALLEHCTLAAETIVSIFPKETTLARSLLFADDGFPNSLIRLACLLSSIGGGQLPHQLYNIESNPFSRFARRIMNILHILIKKAKKEKPLNEMYHVFFTSKKEQLLGSLLTPHMDGMIIKNLWSLIEEDNMIETL</sequence>
<reference evidence="6" key="1">
    <citation type="journal article" date="2016" name="Nat. Commun.">
        <title>Genome analysis of three Pneumocystis species reveals adaptation mechanisms to life exclusively in mammalian hosts.</title>
        <authorList>
            <person name="Ma L."/>
            <person name="Chen Z."/>
            <person name="Huang D.W."/>
            <person name="Kutty G."/>
            <person name="Ishihara M."/>
            <person name="Wang H."/>
            <person name="Abouelleil A."/>
            <person name="Bishop L."/>
            <person name="Davey E."/>
            <person name="Deng R."/>
            <person name="Deng X."/>
            <person name="Fan L."/>
            <person name="Fantoni G."/>
            <person name="Fitzgerald M."/>
            <person name="Gogineni E."/>
            <person name="Goldberg J.M."/>
            <person name="Handley G."/>
            <person name="Hu X."/>
            <person name="Huber C."/>
            <person name="Jiao X."/>
            <person name="Jones K."/>
            <person name="Levin J.Z."/>
            <person name="Liu Y."/>
            <person name="Macdonald P."/>
            <person name="Melnikov A."/>
            <person name="Raley C."/>
            <person name="Sassi M."/>
            <person name="Sherman B.T."/>
            <person name="Song X."/>
            <person name="Sykes S."/>
            <person name="Tran B."/>
            <person name="Walsh L."/>
            <person name="Xia Y."/>
            <person name="Yang J."/>
            <person name="Young S."/>
            <person name="Zeng Q."/>
            <person name="Zheng X."/>
            <person name="Stephens R."/>
            <person name="Nusbaum C."/>
            <person name="Birren B.W."/>
            <person name="Azadi P."/>
            <person name="Lempicki R.A."/>
            <person name="Cuomo C.A."/>
            <person name="Kovacs J.A."/>
        </authorList>
    </citation>
    <scope>NUCLEOTIDE SEQUENCE [LARGE SCALE GENOMIC DNA]</scope>
    <source>
        <strain evidence="6">RU7</strain>
    </source>
</reference>
<keyword evidence="3" id="KW-0539">Nucleus</keyword>
<keyword evidence="6" id="KW-1185">Reference proteome</keyword>
<proteinExistence type="predicted"/>
<dbReference type="OrthoDB" id="1938591at2759"/>
<dbReference type="PANTHER" id="PTHR13964">
    <property type="entry name" value="RBP-RELATED"/>
    <property type="match status" value="1"/>
</dbReference>
<evidence type="ECO:0000256" key="2">
    <source>
        <dbReference type="ARBA" id="ARBA00023163"/>
    </source>
</evidence>
<protein>
    <recommendedName>
        <fullName evidence="4">ARID domain-containing protein</fullName>
    </recommendedName>
</protein>
<dbReference type="PROSITE" id="PS51011">
    <property type="entry name" value="ARID"/>
    <property type="match status" value="1"/>
</dbReference>
<evidence type="ECO:0000256" key="3">
    <source>
        <dbReference type="ARBA" id="ARBA00023242"/>
    </source>
</evidence>